<sequence length="79" mass="8573">MWVHRSKTTRAVGVVGATASIHLSVARRKAREPHSSIVGTLSMPGERGFDQPLCISAGSRERGVNCVFASRQWDPSTSH</sequence>
<comment type="caution">
    <text evidence="1">The sequence shown here is derived from an EMBL/GenBank/DDBJ whole genome shotgun (WGS) entry which is preliminary data.</text>
</comment>
<gene>
    <name evidence="1" type="ORF">H0235_002130</name>
</gene>
<dbReference type="EMBL" id="JACSDY010000002">
    <property type="protein sequence ID" value="KAF7433939.1"/>
    <property type="molecule type" value="Genomic_DNA"/>
</dbReference>
<name>A0A834P923_VESPE</name>
<accession>A0A834P923</accession>
<organism evidence="1 2">
    <name type="scientific">Vespula pensylvanica</name>
    <name type="common">Western yellow jacket</name>
    <name type="synonym">Wasp</name>
    <dbReference type="NCBI Taxonomy" id="30213"/>
    <lineage>
        <taxon>Eukaryota</taxon>
        <taxon>Metazoa</taxon>
        <taxon>Ecdysozoa</taxon>
        <taxon>Arthropoda</taxon>
        <taxon>Hexapoda</taxon>
        <taxon>Insecta</taxon>
        <taxon>Pterygota</taxon>
        <taxon>Neoptera</taxon>
        <taxon>Endopterygota</taxon>
        <taxon>Hymenoptera</taxon>
        <taxon>Apocrita</taxon>
        <taxon>Aculeata</taxon>
        <taxon>Vespoidea</taxon>
        <taxon>Vespidae</taxon>
        <taxon>Vespinae</taxon>
        <taxon>Vespula</taxon>
    </lineage>
</organism>
<evidence type="ECO:0000313" key="1">
    <source>
        <dbReference type="EMBL" id="KAF7433939.1"/>
    </source>
</evidence>
<proteinExistence type="predicted"/>
<evidence type="ECO:0000313" key="2">
    <source>
        <dbReference type="Proteomes" id="UP000600918"/>
    </source>
</evidence>
<keyword evidence="2" id="KW-1185">Reference proteome</keyword>
<reference evidence="1" key="1">
    <citation type="journal article" date="2020" name="G3 (Bethesda)">
        <title>High-Quality Assemblies for Three Invasive Social Wasps from the &lt;i&gt;Vespula&lt;/i&gt; Genus.</title>
        <authorList>
            <person name="Harrop T.W.R."/>
            <person name="Guhlin J."/>
            <person name="McLaughlin G.M."/>
            <person name="Permina E."/>
            <person name="Stockwell P."/>
            <person name="Gilligan J."/>
            <person name="Le Lec M.F."/>
            <person name="Gruber M.A.M."/>
            <person name="Quinn O."/>
            <person name="Lovegrove M."/>
            <person name="Duncan E.J."/>
            <person name="Remnant E.J."/>
            <person name="Van Eeckhoven J."/>
            <person name="Graham B."/>
            <person name="Knapp R.A."/>
            <person name="Langford K.W."/>
            <person name="Kronenberg Z."/>
            <person name="Press M.O."/>
            <person name="Eacker S.M."/>
            <person name="Wilson-Rankin E.E."/>
            <person name="Purcell J."/>
            <person name="Lester P.J."/>
            <person name="Dearden P.K."/>
        </authorList>
    </citation>
    <scope>NUCLEOTIDE SEQUENCE</scope>
    <source>
        <strain evidence="1">Volc-1</strain>
    </source>
</reference>
<dbReference type="Proteomes" id="UP000600918">
    <property type="component" value="Unassembled WGS sequence"/>
</dbReference>
<protein>
    <submittedName>
        <fullName evidence="1">Uncharacterized protein</fullName>
    </submittedName>
</protein>
<dbReference type="AlphaFoldDB" id="A0A834P923"/>